<evidence type="ECO:0000313" key="11">
    <source>
        <dbReference type="Proteomes" id="UP000606580"/>
    </source>
</evidence>
<proteinExistence type="predicted"/>
<feature type="transmembrane region" description="Helical" evidence="9">
    <location>
        <begin position="181"/>
        <end position="209"/>
    </location>
</feature>
<feature type="transmembrane region" description="Helical" evidence="9">
    <location>
        <begin position="153"/>
        <end position="174"/>
    </location>
</feature>
<feature type="transmembrane region" description="Helical" evidence="9">
    <location>
        <begin position="6"/>
        <end position="22"/>
    </location>
</feature>
<keyword evidence="2" id="KW-1003">Cell membrane</keyword>
<comment type="subcellular location">
    <subcellularLocation>
        <location evidence="1">Cell membrane</location>
        <topology evidence="1">Multi-pass membrane protein</topology>
    </subcellularLocation>
</comment>
<keyword evidence="6 9" id="KW-1133">Transmembrane helix</keyword>
<accession>A0A848D845</accession>
<evidence type="ECO:0000256" key="4">
    <source>
        <dbReference type="ARBA" id="ARBA00022692"/>
    </source>
</evidence>
<feature type="active site" description="Acyl-thioester intermediate" evidence="8">
    <location>
        <position position="157"/>
    </location>
</feature>
<dbReference type="AlphaFoldDB" id="A0A848D845"/>
<evidence type="ECO:0000256" key="9">
    <source>
        <dbReference type="SAM" id="Phobius"/>
    </source>
</evidence>
<protein>
    <submittedName>
        <fullName evidence="10">Archaeosortase A</fullName>
        <ecNumber evidence="10">3.4.22.-</ecNumber>
    </submittedName>
</protein>
<reference evidence="10" key="1">
    <citation type="journal article" date="2020" name="MBio">
        <title>'Candidatus Ethanoperedens,' a Thermophilic Genus of Archaea Mediating the Anaerobic Oxidation of Ethane.</title>
        <authorList>
            <person name="Hahn C.J."/>
            <person name="Laso-Perez R."/>
            <person name="Vulcano F."/>
            <person name="Vaziourakis K.M."/>
            <person name="Stokke R."/>
            <person name="Steen I.H."/>
            <person name="Teske A."/>
            <person name="Boetius A."/>
            <person name="Liebeke M."/>
            <person name="Amann R."/>
            <person name="Knittel K."/>
            <person name="Wegener G."/>
        </authorList>
    </citation>
    <scope>NUCLEOTIDE SEQUENCE</scope>
    <source>
        <strain evidence="10">GoM-Arc1-LC-WB58</strain>
    </source>
</reference>
<dbReference type="GO" id="GO:0008233">
    <property type="term" value="F:peptidase activity"/>
    <property type="evidence" value="ECO:0007669"/>
    <property type="project" value="UniProtKB-KW"/>
</dbReference>
<feature type="transmembrane region" description="Helical" evidence="9">
    <location>
        <begin position="221"/>
        <end position="243"/>
    </location>
</feature>
<name>A0A848D845_9EURY</name>
<dbReference type="InterPro" id="IPR019127">
    <property type="entry name" value="Exosortase"/>
</dbReference>
<evidence type="ECO:0000313" key="10">
    <source>
        <dbReference type="EMBL" id="NMG82806.1"/>
    </source>
</evidence>
<comment type="caution">
    <text evidence="10">The sequence shown here is derived from an EMBL/GenBank/DDBJ whole genome shotgun (WGS) entry which is preliminary data.</text>
</comment>
<evidence type="ECO:0000256" key="8">
    <source>
        <dbReference type="PIRSR" id="PIRSR025737-1"/>
    </source>
</evidence>
<evidence type="ECO:0000256" key="7">
    <source>
        <dbReference type="ARBA" id="ARBA00023136"/>
    </source>
</evidence>
<dbReference type="PIRSF" id="PIRSF025737">
    <property type="entry name" value="Cyco1"/>
    <property type="match status" value="1"/>
</dbReference>
<organism evidence="10 11">
    <name type="scientific">Candidatus Ethanoperedens thermophilum</name>
    <dbReference type="NCBI Taxonomy" id="2766897"/>
    <lineage>
        <taxon>Archaea</taxon>
        <taxon>Methanobacteriati</taxon>
        <taxon>Methanobacteriota</taxon>
        <taxon>Stenosarchaea group</taxon>
        <taxon>Methanomicrobia</taxon>
        <taxon>Methanosarcinales</taxon>
        <taxon>Methanosarcinales incertae sedis</taxon>
        <taxon>GOM Arc I cluster</taxon>
        <taxon>Candidatus Ethanoperedens</taxon>
    </lineage>
</organism>
<keyword evidence="5 10" id="KW-0378">Hydrolase</keyword>
<feature type="transmembrane region" description="Helical" evidence="9">
    <location>
        <begin position="29"/>
        <end position="49"/>
    </location>
</feature>
<dbReference type="EC" id="3.4.22.-" evidence="10"/>
<gene>
    <name evidence="10" type="primary">artA</name>
    <name evidence="10" type="ORF">GIS02_01205</name>
</gene>
<dbReference type="Proteomes" id="UP000606580">
    <property type="component" value="Unassembled WGS sequence"/>
</dbReference>
<evidence type="ECO:0000256" key="6">
    <source>
        <dbReference type="ARBA" id="ARBA00022989"/>
    </source>
</evidence>
<keyword evidence="7 9" id="KW-0472">Membrane</keyword>
<dbReference type="NCBIfam" id="TIGR04125">
    <property type="entry name" value="exosort_PGF_TRM"/>
    <property type="match status" value="1"/>
</dbReference>
<evidence type="ECO:0000256" key="1">
    <source>
        <dbReference type="ARBA" id="ARBA00004651"/>
    </source>
</evidence>
<evidence type="ECO:0000256" key="5">
    <source>
        <dbReference type="ARBA" id="ARBA00022801"/>
    </source>
</evidence>
<dbReference type="GO" id="GO:0006508">
    <property type="term" value="P:proteolysis"/>
    <property type="evidence" value="ECO:0007669"/>
    <property type="project" value="UniProtKB-KW"/>
</dbReference>
<evidence type="ECO:0000256" key="2">
    <source>
        <dbReference type="ARBA" id="ARBA00022475"/>
    </source>
</evidence>
<evidence type="ECO:0000256" key="3">
    <source>
        <dbReference type="ARBA" id="ARBA00022670"/>
    </source>
</evidence>
<keyword evidence="3" id="KW-0645">Protease</keyword>
<dbReference type="InterPro" id="IPR026392">
    <property type="entry name" value="Exo/Archaeosortase_dom"/>
</dbReference>
<dbReference type="InterPro" id="IPR014522">
    <property type="entry name" value="ArtA"/>
</dbReference>
<feature type="transmembrane region" description="Helical" evidence="9">
    <location>
        <begin position="55"/>
        <end position="77"/>
    </location>
</feature>
<dbReference type="EMBL" id="WNEG01000026">
    <property type="protein sequence ID" value="NMG82806.1"/>
    <property type="molecule type" value="Genomic_DNA"/>
</dbReference>
<dbReference type="NCBIfam" id="TIGR04178">
    <property type="entry name" value="exo_archaeo"/>
    <property type="match status" value="1"/>
</dbReference>
<dbReference type="Pfam" id="PF09721">
    <property type="entry name" value="Exosortase_EpsH"/>
    <property type="match status" value="1"/>
</dbReference>
<dbReference type="GO" id="GO:0005886">
    <property type="term" value="C:plasma membrane"/>
    <property type="evidence" value="ECO:0007669"/>
    <property type="project" value="UniProtKB-SubCell"/>
</dbReference>
<keyword evidence="4 9" id="KW-0812">Transmembrane</keyword>
<sequence length="270" mass="29838">MVFSYILWLSLGMLILAAIFPSNQRGKSFIGGAGWIVFSLHWFAQPFHYLAIGDYFNSVATIVAAVLCVFLGIYLLLHSTSTPNSQLKQVFRATNATAIGGMIYFMFAEIPSLNYWFIANVTSQTEWLLNSIGFFPIRLSWNVISLNNEGVEIILACTAIESIALFAGVTLACIDASFKRVILAFLASVPVIYLLNLIRNVFVIAAYGFAWFGSPDYSFYLAHHVIAKIGSTIALFAIAYVVLNILPELLDMIDGIFNMVKNSIKRCIGG</sequence>
<feature type="active site" description="Proton donor" evidence="8">
    <location>
        <position position="199"/>
    </location>
</feature>